<comment type="caution">
    <text evidence="2">The sequence shown here is derived from an EMBL/GenBank/DDBJ whole genome shotgun (WGS) entry which is preliminary data.</text>
</comment>
<keyword evidence="1" id="KW-1278">Translocase</keyword>
<gene>
    <name evidence="2" type="ORF">EEB11_17620</name>
</gene>
<dbReference type="InterPro" id="IPR001757">
    <property type="entry name" value="P_typ_ATPase"/>
</dbReference>
<dbReference type="PANTHER" id="PTHR43520:SF8">
    <property type="entry name" value="P-TYPE CU(+) TRANSPORTER"/>
    <property type="match status" value="1"/>
</dbReference>
<dbReference type="Gene3D" id="3.40.50.1000">
    <property type="entry name" value="HAD superfamily/HAD-like"/>
    <property type="match status" value="1"/>
</dbReference>
<proteinExistence type="predicted"/>
<sequence>MPVTLGLLLTLRVSVGTACVSVGDMTWLDVHRDDQLVGRIALQDVPKPGAKETIRAWRRLGVATVMATGDSSEPAIAFGKMLGFDPDTIHSGLTPQDKVRLVEASPRPVMFVGDGVNDGPALAASDCGVSVAEAHAAAAQTADLVVVWGGLEMLLAARTLARRTIAIGQQNIALALVYNALAVPAALLGVLTPTGATIAMLLSSMSVSANTLRLRSSDTISSAEFQRIEPGTGLHRN</sequence>
<dbReference type="SUPFAM" id="SSF56784">
    <property type="entry name" value="HAD-like"/>
    <property type="match status" value="1"/>
</dbReference>
<name>A0ABY2KH91_9RHOB</name>
<accession>A0ABY2KH91</accession>
<evidence type="ECO:0000313" key="3">
    <source>
        <dbReference type="Proteomes" id="UP000297741"/>
    </source>
</evidence>
<evidence type="ECO:0000256" key="1">
    <source>
        <dbReference type="ARBA" id="ARBA00022967"/>
    </source>
</evidence>
<dbReference type="PRINTS" id="PR00119">
    <property type="entry name" value="CATATPASE"/>
</dbReference>
<keyword evidence="3" id="KW-1185">Reference proteome</keyword>
<evidence type="ECO:0000313" key="2">
    <source>
        <dbReference type="EMBL" id="TGD41644.1"/>
    </source>
</evidence>
<reference evidence="2 3" key="1">
    <citation type="submission" date="2018-11" db="EMBL/GenBank/DDBJ databases">
        <title>Tabrizicola sp. isolated from sediment of alpine lake.</title>
        <authorList>
            <person name="Liu Z."/>
        </authorList>
    </citation>
    <scope>NUCLEOTIDE SEQUENCE [LARGE SCALE GENOMIC DNA]</scope>
    <source>
        <strain evidence="2 3">DRYC-M-16</strain>
    </source>
</reference>
<dbReference type="NCBIfam" id="TIGR01494">
    <property type="entry name" value="ATPase_P-type"/>
    <property type="match status" value="1"/>
</dbReference>
<dbReference type="RefSeq" id="WP_135433612.1">
    <property type="nucleotide sequence ID" value="NZ_RPEM01000017.1"/>
</dbReference>
<dbReference type="Proteomes" id="UP000297741">
    <property type="component" value="Unassembled WGS sequence"/>
</dbReference>
<dbReference type="InterPro" id="IPR036412">
    <property type="entry name" value="HAD-like_sf"/>
</dbReference>
<dbReference type="EMBL" id="RPEM01000017">
    <property type="protein sequence ID" value="TGD41644.1"/>
    <property type="molecule type" value="Genomic_DNA"/>
</dbReference>
<protein>
    <submittedName>
        <fullName evidence="2">Cation-translocating P-type ATPase</fullName>
    </submittedName>
</protein>
<dbReference type="PANTHER" id="PTHR43520">
    <property type="entry name" value="ATP7, ISOFORM B"/>
    <property type="match status" value="1"/>
</dbReference>
<dbReference type="InterPro" id="IPR023214">
    <property type="entry name" value="HAD_sf"/>
</dbReference>
<dbReference type="Pfam" id="PF00702">
    <property type="entry name" value="Hydrolase"/>
    <property type="match status" value="1"/>
</dbReference>
<organism evidence="2 3">
    <name type="scientific">Pseudotabrizicola sediminis</name>
    <dbReference type="NCBI Taxonomy" id="2486418"/>
    <lineage>
        <taxon>Bacteria</taxon>
        <taxon>Pseudomonadati</taxon>
        <taxon>Pseudomonadota</taxon>
        <taxon>Alphaproteobacteria</taxon>
        <taxon>Rhodobacterales</taxon>
        <taxon>Paracoccaceae</taxon>
        <taxon>Pseudotabrizicola</taxon>
    </lineage>
</organism>